<gene>
    <name evidence="4" type="ORF">I7412_18115</name>
</gene>
<dbReference type="RefSeq" id="WP_203007406.1">
    <property type="nucleotide sequence ID" value="NZ_JADWYU010000181.1"/>
</dbReference>
<dbReference type="InterPro" id="IPR003594">
    <property type="entry name" value="HATPase_dom"/>
</dbReference>
<evidence type="ECO:0000256" key="2">
    <source>
        <dbReference type="SAM" id="MobiDB-lite"/>
    </source>
</evidence>
<dbReference type="Gene3D" id="3.60.40.10">
    <property type="entry name" value="PPM-type phosphatase domain"/>
    <property type="match status" value="1"/>
</dbReference>
<dbReference type="Pfam" id="PF13581">
    <property type="entry name" value="HATPase_c_2"/>
    <property type="match status" value="1"/>
</dbReference>
<evidence type="ECO:0000313" key="5">
    <source>
        <dbReference type="Proteomes" id="UP000604475"/>
    </source>
</evidence>
<organism evidence="4 5">
    <name type="scientific">Frankia nepalensis</name>
    <dbReference type="NCBI Taxonomy" id="1836974"/>
    <lineage>
        <taxon>Bacteria</taxon>
        <taxon>Bacillati</taxon>
        <taxon>Actinomycetota</taxon>
        <taxon>Actinomycetes</taxon>
        <taxon>Frankiales</taxon>
        <taxon>Frankiaceae</taxon>
        <taxon>Frankia</taxon>
    </lineage>
</organism>
<feature type="compositionally biased region" description="Basic and acidic residues" evidence="2">
    <location>
        <begin position="226"/>
        <end position="235"/>
    </location>
</feature>
<dbReference type="Gene3D" id="3.30.450.40">
    <property type="match status" value="1"/>
</dbReference>
<dbReference type="GO" id="GO:0016791">
    <property type="term" value="F:phosphatase activity"/>
    <property type="evidence" value="ECO:0007669"/>
    <property type="project" value="TreeGrafter"/>
</dbReference>
<dbReference type="PANTHER" id="PTHR43156">
    <property type="entry name" value="STAGE II SPORULATION PROTEIN E-RELATED"/>
    <property type="match status" value="1"/>
</dbReference>
<feature type="region of interest" description="Disordered" evidence="2">
    <location>
        <begin position="91"/>
        <end position="119"/>
    </location>
</feature>
<dbReference type="EMBL" id="JAEACQ010000205">
    <property type="protein sequence ID" value="MBL7629037.1"/>
    <property type="molecule type" value="Genomic_DNA"/>
</dbReference>
<dbReference type="InterPro" id="IPR036457">
    <property type="entry name" value="PPM-type-like_dom_sf"/>
</dbReference>
<feature type="compositionally biased region" description="Pro residues" evidence="2">
    <location>
        <begin position="212"/>
        <end position="222"/>
    </location>
</feature>
<dbReference type="InterPro" id="IPR029016">
    <property type="entry name" value="GAF-like_dom_sf"/>
</dbReference>
<dbReference type="InterPro" id="IPR036890">
    <property type="entry name" value="HATPase_C_sf"/>
</dbReference>
<comment type="caution">
    <text evidence="4">The sequence shown here is derived from an EMBL/GenBank/DDBJ whole genome shotgun (WGS) entry which is preliminary data.</text>
</comment>
<feature type="compositionally biased region" description="Low complexity" evidence="2">
    <location>
        <begin position="274"/>
        <end position="288"/>
    </location>
</feature>
<feature type="domain" description="PPM-type phosphatase" evidence="3">
    <location>
        <begin position="590"/>
        <end position="813"/>
    </location>
</feature>
<dbReference type="AlphaFoldDB" id="A0A937RFG1"/>
<proteinExistence type="predicted"/>
<reference evidence="4" key="1">
    <citation type="submission" date="2020-12" db="EMBL/GenBank/DDBJ databases">
        <title>Genomic characterization of non-nitrogen-fixing Frankia strains.</title>
        <authorList>
            <person name="Carlos-Shanley C."/>
            <person name="Guerra T."/>
            <person name="Hahn D."/>
        </authorList>
    </citation>
    <scope>NUCLEOTIDE SEQUENCE</scope>
    <source>
        <strain evidence="4">CN6</strain>
    </source>
</reference>
<dbReference type="Pfam" id="PF07228">
    <property type="entry name" value="SpoIIE"/>
    <property type="match status" value="1"/>
</dbReference>
<evidence type="ECO:0000256" key="1">
    <source>
        <dbReference type="ARBA" id="ARBA00022801"/>
    </source>
</evidence>
<dbReference type="SUPFAM" id="SSF55781">
    <property type="entry name" value="GAF domain-like"/>
    <property type="match status" value="1"/>
</dbReference>
<sequence length="817" mass="83775">MDGVGVAGRQPHHTIRLPPAPDSPRSARRFLLSALRGTVDEDTLDSALLLVTELVTNVVVHAGTPATVDVTTAPSGELTVRVRDLHPVRIGASRRGADGPPPTGKRGEDGEDGLGGLREDGRGLALVDALAASWGTEHGAGGKSVWFRLVGVPQQRPELTPNGHRAGTPAEPAAVPAGTPGLADPAEAPPSIGEEPQAREGAGLVGPTQPTAAPPNPPPATASPPGHDRPAREGTSRQTPEQASPIADLPDPLRGSGRNPAAGRAGTPDPAGTPGSADLGGALGAAEGPPLPRPPRLISRATARALTAEGEVAELLAQLVDTQPVTGGLVHRPSPDDPAPEVVAALGRVGTPADALSFPLDPTQDSLGEVLLWPDPALPGHLGQQGAVDAERVELVARWMALALGGGDMRQAEERRIGMLSFLAEASDLLAGSLELEHTLAMLAHLPVPRMGQWCAVYLRRDDGIPILSAVAHAEEAAEPMLTSAATDPDGLLMAAVRGAGTTPVRQVATPDGPVLVSVLRARRRVVGMVAVGRAEGTFAADEADLLADLARRAAFAVDNARLYSRQVELADGLQAGLRPPVLPRIPGLDLGAAYGAARSAGLDVGGDFFDLMPGPEGWMVAIGDVCGKGAEAATVTGVARAVLRLLNGQATPVGQILVDLNRTLRDTATAYPHGQPRFCTLATASLGQPSADGVRLTLHLAGHPQPVVLRADGEASYVGVPGTLLGVLDDDEVAFPSVDVALLPGDTLVLYTDGVVEARAGRELLGEQRLLAAVGECVGLSAQGIADRVRGAADKFAGGNLRDDVAIVVVRVPGRP</sequence>
<feature type="region of interest" description="Disordered" evidence="2">
    <location>
        <begin position="1"/>
        <end position="25"/>
    </location>
</feature>
<name>A0A937RFG1_9ACTN</name>
<evidence type="ECO:0000259" key="3">
    <source>
        <dbReference type="SMART" id="SM00331"/>
    </source>
</evidence>
<keyword evidence="5" id="KW-1185">Reference proteome</keyword>
<feature type="region of interest" description="Disordered" evidence="2">
    <location>
        <begin position="156"/>
        <end position="296"/>
    </location>
</feature>
<dbReference type="CDD" id="cd16936">
    <property type="entry name" value="HATPase_RsbW-like"/>
    <property type="match status" value="1"/>
</dbReference>
<dbReference type="PANTHER" id="PTHR43156:SF2">
    <property type="entry name" value="STAGE II SPORULATION PROTEIN E"/>
    <property type="match status" value="1"/>
</dbReference>
<dbReference type="Pfam" id="PF13492">
    <property type="entry name" value="GAF_3"/>
    <property type="match status" value="1"/>
</dbReference>
<keyword evidence="1" id="KW-0378">Hydrolase</keyword>
<dbReference type="SMART" id="SM00331">
    <property type="entry name" value="PP2C_SIG"/>
    <property type="match status" value="1"/>
</dbReference>
<dbReference type="Proteomes" id="UP000604475">
    <property type="component" value="Unassembled WGS sequence"/>
</dbReference>
<dbReference type="InterPro" id="IPR052016">
    <property type="entry name" value="Bact_Sigma-Reg"/>
</dbReference>
<dbReference type="Gene3D" id="3.30.565.10">
    <property type="entry name" value="Histidine kinase-like ATPase, C-terminal domain"/>
    <property type="match status" value="1"/>
</dbReference>
<dbReference type="InterPro" id="IPR003018">
    <property type="entry name" value="GAF"/>
</dbReference>
<dbReference type="SUPFAM" id="SSF81606">
    <property type="entry name" value="PP2C-like"/>
    <property type="match status" value="1"/>
</dbReference>
<evidence type="ECO:0000313" key="4">
    <source>
        <dbReference type="EMBL" id="MBL7629037.1"/>
    </source>
</evidence>
<dbReference type="InterPro" id="IPR001932">
    <property type="entry name" value="PPM-type_phosphatase-like_dom"/>
</dbReference>
<accession>A0A937RFG1</accession>
<protein>
    <submittedName>
        <fullName evidence="4">SpoIIE family protein phosphatase</fullName>
    </submittedName>
</protein>